<dbReference type="CDD" id="cd00190">
    <property type="entry name" value="Tryp_SPc"/>
    <property type="match status" value="1"/>
</dbReference>
<reference evidence="6 7" key="1">
    <citation type="submission" date="2019-08" db="EMBL/GenBank/DDBJ databases">
        <authorList>
            <person name="Alioto T."/>
            <person name="Alioto T."/>
            <person name="Gomez Garrido J."/>
        </authorList>
    </citation>
    <scope>NUCLEOTIDE SEQUENCE [LARGE SCALE GENOMIC DNA]</scope>
</reference>
<name>A0A5E4MQQ5_9HEMI</name>
<dbReference type="PANTHER" id="PTHR24256">
    <property type="entry name" value="TRYPTASE-RELATED"/>
    <property type="match status" value="1"/>
</dbReference>
<dbReference type="GO" id="GO:0004252">
    <property type="term" value="F:serine-type endopeptidase activity"/>
    <property type="evidence" value="ECO:0007669"/>
    <property type="project" value="InterPro"/>
</dbReference>
<gene>
    <name evidence="6" type="ORF">CINCED_3A000549</name>
</gene>
<proteinExistence type="inferred from homology"/>
<sequence length="445" mass="49156">MRFAAPQQPLPRFLYGALLIILRPSYVPYHATTDAAAAAPDRIAFDDYYRSDGGPCEYYQLVEPGNKSYYLYSPGYPDPYQAADQPQNFDCRWFAKTSSPTDRLVLDCHEFDLPESKFCESDALIVSRVGDADFTDGVRHCGPRSFTTVSRTNKMNVKFVSRLQGKGGKFMCSVGAKRVDYWIPEAVKNSRYCECGKQYQGIFVDDKTAGVNEFPLMASLIDGQTTNLFCGATVIGRHHALTAARCLTNINPVQIALLVGDHDMTSLGSDPAILVVVTEIYIHPLYDPSSVSYDLAIVETHEEIPFSAKVGPACLPFKHTNNDFVGDTVKVLGWGSVNFEGSVSGSLQRSYLKVVPMSQCMTGTYKSETERDQLCTHFTKVNSCQVDSGGPILWSDPATGKLNVIGVVSNRFVCADSKPSVQTRLATTINMHWMNVILTGQHYCN</sequence>
<evidence type="ECO:0000313" key="6">
    <source>
        <dbReference type="EMBL" id="VVC34627.1"/>
    </source>
</evidence>
<dbReference type="AlphaFoldDB" id="A0A5E4MQQ5"/>
<dbReference type="Gene3D" id="2.60.120.290">
    <property type="entry name" value="Spermadhesin, CUB domain"/>
    <property type="match status" value="1"/>
</dbReference>
<dbReference type="InterPro" id="IPR035914">
    <property type="entry name" value="Sperma_CUB_dom_sf"/>
</dbReference>
<dbReference type="EMBL" id="CABPRJ010001004">
    <property type="protein sequence ID" value="VVC34627.1"/>
    <property type="molecule type" value="Genomic_DNA"/>
</dbReference>
<feature type="domain" description="Peptidase S1" evidence="5">
    <location>
        <begin position="203"/>
        <end position="439"/>
    </location>
</feature>
<dbReference type="InterPro" id="IPR001314">
    <property type="entry name" value="Peptidase_S1A"/>
</dbReference>
<dbReference type="PROSITE" id="PS01180">
    <property type="entry name" value="CUB"/>
    <property type="match status" value="1"/>
</dbReference>
<dbReference type="Gene3D" id="2.40.10.10">
    <property type="entry name" value="Trypsin-like serine proteases"/>
    <property type="match status" value="1"/>
</dbReference>
<dbReference type="PRINTS" id="PR00722">
    <property type="entry name" value="CHYMOTRYPSIN"/>
</dbReference>
<dbReference type="Proteomes" id="UP000325440">
    <property type="component" value="Unassembled WGS sequence"/>
</dbReference>
<dbReference type="InterPro" id="IPR009003">
    <property type="entry name" value="Peptidase_S1_PA"/>
</dbReference>
<keyword evidence="6" id="KW-0645">Protease</keyword>
<comment type="similarity">
    <text evidence="2">Belongs to the peptidase S1 family. CLIP subfamily.</text>
</comment>
<dbReference type="OrthoDB" id="6605387at2759"/>
<dbReference type="InterPro" id="IPR000859">
    <property type="entry name" value="CUB_dom"/>
</dbReference>
<dbReference type="InterPro" id="IPR043504">
    <property type="entry name" value="Peptidase_S1_PA_chymotrypsin"/>
</dbReference>
<dbReference type="FunFam" id="2.40.10.10:FF:000068">
    <property type="entry name" value="transmembrane protease serine 2"/>
    <property type="match status" value="1"/>
</dbReference>
<feature type="domain" description="CUB" evidence="4">
    <location>
        <begin position="56"/>
        <end position="177"/>
    </location>
</feature>
<organism evidence="6 7">
    <name type="scientific">Cinara cedri</name>
    <dbReference type="NCBI Taxonomy" id="506608"/>
    <lineage>
        <taxon>Eukaryota</taxon>
        <taxon>Metazoa</taxon>
        <taxon>Ecdysozoa</taxon>
        <taxon>Arthropoda</taxon>
        <taxon>Hexapoda</taxon>
        <taxon>Insecta</taxon>
        <taxon>Pterygota</taxon>
        <taxon>Neoptera</taxon>
        <taxon>Paraneoptera</taxon>
        <taxon>Hemiptera</taxon>
        <taxon>Sternorrhyncha</taxon>
        <taxon>Aphidomorpha</taxon>
        <taxon>Aphidoidea</taxon>
        <taxon>Aphididae</taxon>
        <taxon>Lachninae</taxon>
        <taxon>Cinara</taxon>
    </lineage>
</organism>
<evidence type="ECO:0000256" key="1">
    <source>
        <dbReference type="ARBA" id="ARBA00023157"/>
    </source>
</evidence>
<accession>A0A5E4MQQ5</accession>
<keyword evidence="6" id="KW-0378">Hydrolase</keyword>
<dbReference type="SUPFAM" id="SSF50494">
    <property type="entry name" value="Trypsin-like serine proteases"/>
    <property type="match status" value="1"/>
</dbReference>
<dbReference type="InterPro" id="IPR001254">
    <property type="entry name" value="Trypsin_dom"/>
</dbReference>
<protein>
    <submittedName>
        <fullName evidence="6">Peptidase S1, PA clan,Serine proteases, trypsin domain,CUB domain,Peptidase S1A, chymotrypsin family</fullName>
    </submittedName>
</protein>
<dbReference type="CDD" id="cd00041">
    <property type="entry name" value="CUB"/>
    <property type="match status" value="1"/>
</dbReference>
<dbReference type="InterPro" id="IPR051487">
    <property type="entry name" value="Ser/Thr_Proteases_Immune/Dev"/>
</dbReference>
<dbReference type="GO" id="GO:0006508">
    <property type="term" value="P:proteolysis"/>
    <property type="evidence" value="ECO:0007669"/>
    <property type="project" value="UniProtKB-KW"/>
</dbReference>
<dbReference type="Pfam" id="PF00431">
    <property type="entry name" value="CUB"/>
    <property type="match status" value="1"/>
</dbReference>
<dbReference type="PROSITE" id="PS50240">
    <property type="entry name" value="TRYPSIN_DOM"/>
    <property type="match status" value="1"/>
</dbReference>
<evidence type="ECO:0000259" key="5">
    <source>
        <dbReference type="PROSITE" id="PS50240"/>
    </source>
</evidence>
<comment type="caution">
    <text evidence="3">Lacks conserved residue(s) required for the propagation of feature annotation.</text>
</comment>
<keyword evidence="1" id="KW-1015">Disulfide bond</keyword>
<dbReference type="SUPFAM" id="SSF49854">
    <property type="entry name" value="Spermadhesin, CUB domain"/>
    <property type="match status" value="1"/>
</dbReference>
<evidence type="ECO:0000256" key="3">
    <source>
        <dbReference type="PROSITE-ProRule" id="PRU00059"/>
    </source>
</evidence>
<evidence type="ECO:0000313" key="7">
    <source>
        <dbReference type="Proteomes" id="UP000325440"/>
    </source>
</evidence>
<keyword evidence="7" id="KW-1185">Reference proteome</keyword>
<evidence type="ECO:0000259" key="4">
    <source>
        <dbReference type="PROSITE" id="PS01180"/>
    </source>
</evidence>
<dbReference type="SMART" id="SM00020">
    <property type="entry name" value="Tryp_SPc"/>
    <property type="match status" value="1"/>
</dbReference>
<dbReference type="Pfam" id="PF00089">
    <property type="entry name" value="Trypsin"/>
    <property type="match status" value="1"/>
</dbReference>
<evidence type="ECO:0000256" key="2">
    <source>
        <dbReference type="ARBA" id="ARBA00024195"/>
    </source>
</evidence>
<dbReference type="SMART" id="SM00042">
    <property type="entry name" value="CUB"/>
    <property type="match status" value="1"/>
</dbReference>